<protein>
    <submittedName>
        <fullName evidence="7">Putative cell wall anchored protein</fullName>
    </submittedName>
</protein>
<keyword evidence="2 6" id="KW-0812">Transmembrane</keyword>
<evidence type="ECO:0000313" key="8">
    <source>
        <dbReference type="Proteomes" id="UP000014074"/>
    </source>
</evidence>
<gene>
    <name evidence="7" type="ORF">UCRPA7_4826</name>
</gene>
<feature type="region of interest" description="Disordered" evidence="5">
    <location>
        <begin position="435"/>
        <end position="462"/>
    </location>
</feature>
<dbReference type="AlphaFoldDB" id="R8BJV9"/>
<dbReference type="InterPro" id="IPR051694">
    <property type="entry name" value="Immunoregulatory_rcpt-like"/>
</dbReference>
<dbReference type="GO" id="GO:0071944">
    <property type="term" value="C:cell periphery"/>
    <property type="evidence" value="ECO:0007669"/>
    <property type="project" value="UniProtKB-ARBA"/>
</dbReference>
<accession>R8BJV9</accession>
<dbReference type="HOGENOM" id="CLU_012508_2_2_1"/>
<dbReference type="Gene3D" id="2.120.10.80">
    <property type="entry name" value="Kelch-type beta propeller"/>
    <property type="match status" value="1"/>
</dbReference>
<reference evidence="8" key="1">
    <citation type="journal article" date="2013" name="Genome Announc.">
        <title>Draft genome sequence of the ascomycete Phaeoacremonium aleophilum strain UCR-PA7, a causal agent of the esca disease complex in grapevines.</title>
        <authorList>
            <person name="Blanco-Ulate B."/>
            <person name="Rolshausen P."/>
            <person name="Cantu D."/>
        </authorList>
    </citation>
    <scope>NUCLEOTIDE SEQUENCE [LARGE SCALE GENOMIC DNA]</scope>
    <source>
        <strain evidence="8">UCR-PA7</strain>
    </source>
</reference>
<evidence type="ECO:0000256" key="4">
    <source>
        <dbReference type="ARBA" id="ARBA00023136"/>
    </source>
</evidence>
<dbReference type="Proteomes" id="UP000014074">
    <property type="component" value="Unassembled WGS sequence"/>
</dbReference>
<dbReference type="SUPFAM" id="SSF50965">
    <property type="entry name" value="Galactose oxidase, central domain"/>
    <property type="match status" value="1"/>
</dbReference>
<dbReference type="eggNOG" id="ENOG502RSGU">
    <property type="taxonomic scope" value="Eukaryota"/>
</dbReference>
<feature type="compositionally biased region" description="Polar residues" evidence="5">
    <location>
        <begin position="441"/>
        <end position="456"/>
    </location>
</feature>
<feature type="transmembrane region" description="Helical" evidence="6">
    <location>
        <begin position="465"/>
        <end position="490"/>
    </location>
</feature>
<dbReference type="OrthoDB" id="10251809at2759"/>
<keyword evidence="3 6" id="KW-1133">Transmembrane helix</keyword>
<proteinExistence type="predicted"/>
<dbReference type="GO" id="GO:0016020">
    <property type="term" value="C:membrane"/>
    <property type="evidence" value="ECO:0007669"/>
    <property type="project" value="UniProtKB-SubCell"/>
</dbReference>
<organism evidence="7 8">
    <name type="scientific">Phaeoacremonium minimum (strain UCR-PA7)</name>
    <name type="common">Esca disease fungus</name>
    <name type="synonym">Togninia minima</name>
    <dbReference type="NCBI Taxonomy" id="1286976"/>
    <lineage>
        <taxon>Eukaryota</taxon>
        <taxon>Fungi</taxon>
        <taxon>Dikarya</taxon>
        <taxon>Ascomycota</taxon>
        <taxon>Pezizomycotina</taxon>
        <taxon>Sordariomycetes</taxon>
        <taxon>Sordariomycetidae</taxon>
        <taxon>Togniniales</taxon>
        <taxon>Togniniaceae</taxon>
        <taxon>Phaeoacremonium</taxon>
    </lineage>
</organism>
<evidence type="ECO:0000256" key="2">
    <source>
        <dbReference type="ARBA" id="ARBA00022692"/>
    </source>
</evidence>
<comment type="subcellular location">
    <subcellularLocation>
        <location evidence="1">Membrane</location>
        <topology evidence="1">Single-pass membrane protein</topology>
    </subcellularLocation>
</comment>
<dbReference type="PANTHER" id="PTHR15549">
    <property type="entry name" value="PAIRED IMMUNOGLOBULIN-LIKE TYPE 2 RECEPTOR"/>
    <property type="match status" value="1"/>
</dbReference>
<keyword evidence="4 6" id="KW-0472">Membrane</keyword>
<dbReference type="EMBL" id="KB933141">
    <property type="protein sequence ID" value="EON99601.1"/>
    <property type="molecule type" value="Genomic_DNA"/>
</dbReference>
<dbReference type="RefSeq" id="XP_007915568.1">
    <property type="nucleotide sequence ID" value="XM_007917377.1"/>
</dbReference>
<evidence type="ECO:0000256" key="1">
    <source>
        <dbReference type="ARBA" id="ARBA00004167"/>
    </source>
</evidence>
<name>R8BJV9_PHAM7</name>
<evidence type="ECO:0000256" key="3">
    <source>
        <dbReference type="ARBA" id="ARBA00022989"/>
    </source>
</evidence>
<dbReference type="InterPro" id="IPR015915">
    <property type="entry name" value="Kelch-typ_b-propeller"/>
</dbReference>
<sequence>MGASGGSSHNIGYDQLLVLDLSQNFTNQDTFPYSSILKSPDVPNGLIEGSLWYSPATRKIYQLGGWFSFNSDTDPGFMQLNDIPESAIWEFDIDLERWSKLTDFNYTGVGTKIDRPGAAAYCDAPALNKSFVFEGYVQQRSDHDYITYDQSSEFKFLEGMLVLDTSPAVARPTLTNTSVPVSLGDNKNKPFGPRMNGAMVHVPIGDKGIVVFLGGQVTVDPTPYGIPKKGANAGNDNIQNTFVDIYDIGTGYWFRQKTFGIPDIPSGRSDICAVVVPAKDNSSYNIYMVAGVENYATYITSEEIWVLSLPTFQWVLVHTRTDGMYGHTYHVVGENLLIIGGMQTNKTAGGTNVKSCSSHMPAEIFDLVSQNYTGIFNAEGANRQAPVPSQVVNAIGGTVDGGAYKTSPLEWSDTWLQYVMNPALTAPAPYNPPYELVIPNKNDTPSGNGTATEPSGSGSGSNKGALIGGVVGGVVGGLILITLIAIFFIVRRKKRREANRQSTQSQMSEMPGGSSYVYDKKHSYGVPPPLMQMEPAELPVPIAASEIEITLAA</sequence>
<dbReference type="KEGG" id="tmn:UCRPA7_4826"/>
<evidence type="ECO:0000256" key="6">
    <source>
        <dbReference type="SAM" id="Phobius"/>
    </source>
</evidence>
<evidence type="ECO:0000313" key="7">
    <source>
        <dbReference type="EMBL" id="EON99601.1"/>
    </source>
</evidence>
<keyword evidence="8" id="KW-1185">Reference proteome</keyword>
<dbReference type="GeneID" id="19325317"/>
<dbReference type="InterPro" id="IPR011043">
    <property type="entry name" value="Gal_Oxase/kelch_b-propeller"/>
</dbReference>
<evidence type="ECO:0000256" key="5">
    <source>
        <dbReference type="SAM" id="MobiDB-lite"/>
    </source>
</evidence>